<proteinExistence type="predicted"/>
<keyword evidence="2" id="KW-1185">Reference proteome</keyword>
<evidence type="ECO:0000313" key="1">
    <source>
        <dbReference type="EMBL" id="GAA4359913.1"/>
    </source>
</evidence>
<dbReference type="NCBIfam" id="TIGR03373">
    <property type="entry name" value="VI_minor_4"/>
    <property type="match status" value="1"/>
</dbReference>
<dbReference type="InterPro" id="IPR038225">
    <property type="entry name" value="TagF_sf"/>
</dbReference>
<dbReference type="Pfam" id="PF09867">
    <property type="entry name" value="TagF_N"/>
    <property type="match status" value="1"/>
</dbReference>
<dbReference type="InterPro" id="IPR017748">
    <property type="entry name" value="TagF"/>
</dbReference>
<dbReference type="EMBL" id="BAABFV010000001">
    <property type="protein sequence ID" value="GAA4359913.1"/>
    <property type="molecule type" value="Genomic_DNA"/>
</dbReference>
<reference evidence="2" key="1">
    <citation type="journal article" date="2019" name="Int. J. Syst. Evol. Microbiol.">
        <title>The Global Catalogue of Microorganisms (GCM) 10K type strain sequencing project: providing services to taxonomists for standard genome sequencing and annotation.</title>
        <authorList>
            <consortium name="The Broad Institute Genomics Platform"/>
            <consortium name="The Broad Institute Genome Sequencing Center for Infectious Disease"/>
            <person name="Wu L."/>
            <person name="Ma J."/>
        </authorList>
    </citation>
    <scope>NUCLEOTIDE SEQUENCE [LARGE SCALE GENOMIC DNA]</scope>
    <source>
        <strain evidence="2">JCM 17728</strain>
    </source>
</reference>
<dbReference type="Proteomes" id="UP001501011">
    <property type="component" value="Unassembled WGS sequence"/>
</dbReference>
<organism evidence="1 2">
    <name type="scientific">Kangiella marina</name>
    <dbReference type="NCBI Taxonomy" id="1079178"/>
    <lineage>
        <taxon>Bacteria</taxon>
        <taxon>Pseudomonadati</taxon>
        <taxon>Pseudomonadota</taxon>
        <taxon>Gammaproteobacteria</taxon>
        <taxon>Kangiellales</taxon>
        <taxon>Kangiellaceae</taxon>
        <taxon>Kangiella</taxon>
    </lineage>
</organism>
<protein>
    <submittedName>
        <fullName evidence="1">Type VI secretion system-associated protein TagF</fullName>
    </submittedName>
</protein>
<dbReference type="PIRSF" id="PIRSF029287">
    <property type="entry name" value="UCP029287"/>
    <property type="match status" value="1"/>
</dbReference>
<comment type="caution">
    <text evidence="1">The sequence shown here is derived from an EMBL/GenBank/DDBJ whole genome shotgun (WGS) entry which is preliminary data.</text>
</comment>
<accession>A0ABP8IJQ5</accession>
<sequence>MQEYFDSWLQSAINISQKQIGESWLKHYLTSPIWRFIIKHEAMDTDIVGFMMPSIDKVGRYYPLFMLEVFKEGKLSGEDLHCKSFEELEELAVSTLDGAGESSSFFDALNQAGFPLFEERPPVSEILNRLDASERVIEKDVMNYLWQQRESFSSYWFEGDEERHCKGIWWTEGSKSVKPSLIYCCGLPPAEGFSAMLDGDWAHWGWHDNTNKEEEESFAAK</sequence>
<evidence type="ECO:0000313" key="2">
    <source>
        <dbReference type="Proteomes" id="UP001501011"/>
    </source>
</evidence>
<name>A0ABP8IJQ5_9GAMM</name>
<gene>
    <name evidence="1" type="primary">tagF</name>
    <name evidence="1" type="ORF">GCM10023151_11250</name>
</gene>
<dbReference type="Gene3D" id="3.40.1730.10">
    <property type="entry name" value="pa0076 domain"/>
    <property type="match status" value="1"/>
</dbReference>